<dbReference type="Proteomes" id="UP000002209">
    <property type="component" value="Chromosome"/>
</dbReference>
<comment type="subunit">
    <text evidence="7">Homotrimer.</text>
</comment>
<dbReference type="InterPro" id="IPR018357">
    <property type="entry name" value="Hexapep_transf_CS"/>
</dbReference>
<feature type="active site" description="Proton acceptor" evidence="7">
    <location>
        <position position="260"/>
    </location>
</feature>
<dbReference type="EC" id="2.3.1.191" evidence="7"/>
<keyword evidence="11" id="KW-1185">Reference proteome</keyword>
<keyword evidence="3 7" id="KW-0808">Transferase</keyword>
<sequence length="360" mass="37400">MNSVAADSAEQRAANGGDGQTPVTAADIAAQVGGRLVGDGTVSLFGVAPLDRAREQDLSFLTHARYTAWFTDSRAAAVIMSPQFEPVVGRPAVRIIVDKPMDAMVSVLARFHRREPRAVGVHATAVVSASASIGAGVTIDPYAVIGDDVVIGDGCWIGANAVVGAGSVLGRDVRLHAQATVYPYTELGDRVVLCSGARVGREGFGFVPQANGPVRIPHSGRCILEHDVEIGANSCVDRGSVDDTIIGAGTKIDNLVQIAHNVRVGRMCFFASQAGVAGSTRIEDGVQIGGQVGLGGHLTIGSRATVAAQAGVFGDIPGGELWSGYPARPHKEALRSQAALHRLAKIIRPIEQLLKGESNP</sequence>
<feature type="region of interest" description="Disordered" evidence="8">
    <location>
        <begin position="1"/>
        <end position="22"/>
    </location>
</feature>
<dbReference type="GO" id="GO:0103118">
    <property type="term" value="F:UDP-3-O-[(3R)-3-hydroxyacyl]-glucosamine N-acyltransferase activity"/>
    <property type="evidence" value="ECO:0007669"/>
    <property type="project" value="UniProtKB-EC"/>
</dbReference>
<keyword evidence="5 7" id="KW-0443">Lipid metabolism</keyword>
<evidence type="ECO:0000256" key="8">
    <source>
        <dbReference type="SAM" id="MobiDB-lite"/>
    </source>
</evidence>
<gene>
    <name evidence="7 10" type="primary">lpxD</name>
    <name evidence="10" type="ordered locus">GAU_1587</name>
</gene>
<organism evidence="10 11">
    <name type="scientific">Gemmatimonas aurantiaca (strain DSM 14586 / JCM 11422 / NBRC 100505 / T-27)</name>
    <dbReference type="NCBI Taxonomy" id="379066"/>
    <lineage>
        <taxon>Bacteria</taxon>
        <taxon>Pseudomonadati</taxon>
        <taxon>Gemmatimonadota</taxon>
        <taxon>Gemmatimonadia</taxon>
        <taxon>Gemmatimonadales</taxon>
        <taxon>Gemmatimonadaceae</taxon>
        <taxon>Gemmatimonas</taxon>
    </lineage>
</organism>
<dbReference type="HAMAP" id="MF_00523">
    <property type="entry name" value="LpxD"/>
    <property type="match status" value="1"/>
</dbReference>
<evidence type="ECO:0000256" key="6">
    <source>
        <dbReference type="ARBA" id="ARBA00023315"/>
    </source>
</evidence>
<dbReference type="PANTHER" id="PTHR43378:SF2">
    <property type="entry name" value="UDP-3-O-ACYLGLUCOSAMINE N-ACYLTRANSFERASE 1, MITOCHONDRIAL-RELATED"/>
    <property type="match status" value="1"/>
</dbReference>
<dbReference type="PROSITE" id="PS00101">
    <property type="entry name" value="HEXAPEP_TRANSFERASES"/>
    <property type="match status" value="2"/>
</dbReference>
<evidence type="ECO:0000259" key="9">
    <source>
        <dbReference type="Pfam" id="PF04613"/>
    </source>
</evidence>
<dbReference type="AlphaFoldDB" id="C1A8R9"/>
<dbReference type="CDD" id="cd03352">
    <property type="entry name" value="LbH_LpxD"/>
    <property type="match status" value="1"/>
</dbReference>
<dbReference type="HOGENOM" id="CLU_049865_0_2_0"/>
<accession>C1A8R9</accession>
<dbReference type="PANTHER" id="PTHR43378">
    <property type="entry name" value="UDP-3-O-ACYLGLUCOSAMINE N-ACYLTRANSFERASE"/>
    <property type="match status" value="1"/>
</dbReference>
<dbReference type="NCBIfam" id="NF002060">
    <property type="entry name" value="PRK00892.1"/>
    <property type="match status" value="1"/>
</dbReference>
<dbReference type="eggNOG" id="COG1044">
    <property type="taxonomic scope" value="Bacteria"/>
</dbReference>
<evidence type="ECO:0000256" key="5">
    <source>
        <dbReference type="ARBA" id="ARBA00023098"/>
    </source>
</evidence>
<dbReference type="InterPro" id="IPR011004">
    <property type="entry name" value="Trimer_LpxA-like_sf"/>
</dbReference>
<evidence type="ECO:0000313" key="10">
    <source>
        <dbReference type="EMBL" id="BAH38629.1"/>
    </source>
</evidence>
<dbReference type="InterPro" id="IPR007691">
    <property type="entry name" value="LpxD"/>
</dbReference>
<name>C1A8R9_GEMAT</name>
<reference evidence="11" key="1">
    <citation type="submission" date="2006-03" db="EMBL/GenBank/DDBJ databases">
        <title>Complete genome sequence of Gemmatimonas aurantiaca T-27 that represents a novel phylum Gemmatimonadetes.</title>
        <authorList>
            <person name="Takasaki K."/>
            <person name="Ichikawa N."/>
            <person name="Miura H."/>
            <person name="Matsushita S."/>
            <person name="Watanabe Y."/>
            <person name="Oguchi A."/>
            <person name="Ankai A."/>
            <person name="Yashiro I."/>
            <person name="Takahashi M."/>
            <person name="Terui Y."/>
            <person name="Fukui S."/>
            <person name="Yokoyama H."/>
            <person name="Tanikawa S."/>
            <person name="Hanada S."/>
            <person name="Kamagata Y."/>
            <person name="Fujita N."/>
        </authorList>
    </citation>
    <scope>NUCLEOTIDE SEQUENCE [LARGE SCALE GENOMIC DNA]</scope>
    <source>
        <strain evidence="11">T-27 / DSM 14586 / JCM 11422 / NBRC 100505</strain>
    </source>
</reference>
<evidence type="ECO:0000256" key="7">
    <source>
        <dbReference type="HAMAP-Rule" id="MF_00523"/>
    </source>
</evidence>
<dbReference type="InterPro" id="IPR020573">
    <property type="entry name" value="UDP_GlcNAc_AcTrfase_non-rep"/>
</dbReference>
<feature type="domain" description="UDP-3-O-[3-hydroxymyristoyl] glucosamine N-acyltransferase non-repeat region" evidence="9">
    <location>
        <begin position="43"/>
        <end position="109"/>
    </location>
</feature>
<keyword evidence="1 7" id="KW-0444">Lipid biosynthesis</keyword>
<protein>
    <recommendedName>
        <fullName evidence="7">UDP-3-O-acylglucosamine N-acyltransferase</fullName>
        <ecNumber evidence="7">2.3.1.191</ecNumber>
    </recommendedName>
</protein>
<dbReference type="STRING" id="379066.GAU_1587"/>
<dbReference type="Pfam" id="PF00132">
    <property type="entry name" value="Hexapep"/>
    <property type="match status" value="1"/>
</dbReference>
<proteinExistence type="inferred from homology"/>
<comment type="similarity">
    <text evidence="7">Belongs to the transferase hexapeptide repeat family. LpxD subfamily.</text>
</comment>
<dbReference type="GO" id="GO:0016410">
    <property type="term" value="F:N-acyltransferase activity"/>
    <property type="evidence" value="ECO:0007669"/>
    <property type="project" value="InterPro"/>
</dbReference>
<evidence type="ECO:0000256" key="2">
    <source>
        <dbReference type="ARBA" id="ARBA00022556"/>
    </source>
</evidence>
<dbReference type="GO" id="GO:0016020">
    <property type="term" value="C:membrane"/>
    <property type="evidence" value="ECO:0007669"/>
    <property type="project" value="GOC"/>
</dbReference>
<dbReference type="Gene3D" id="2.160.10.10">
    <property type="entry name" value="Hexapeptide repeat proteins"/>
    <property type="match status" value="1"/>
</dbReference>
<comment type="catalytic activity">
    <reaction evidence="7">
        <text>a UDP-3-O-[(3R)-3-hydroxyacyl]-alpha-D-glucosamine + a (3R)-hydroxyacyl-[ACP] = a UDP-2-N,3-O-bis[(3R)-3-hydroxyacyl]-alpha-D-glucosamine + holo-[ACP] + H(+)</text>
        <dbReference type="Rhea" id="RHEA:53836"/>
        <dbReference type="Rhea" id="RHEA-COMP:9685"/>
        <dbReference type="Rhea" id="RHEA-COMP:9945"/>
        <dbReference type="ChEBI" id="CHEBI:15378"/>
        <dbReference type="ChEBI" id="CHEBI:64479"/>
        <dbReference type="ChEBI" id="CHEBI:78827"/>
        <dbReference type="ChEBI" id="CHEBI:137740"/>
        <dbReference type="ChEBI" id="CHEBI:137748"/>
        <dbReference type="EC" id="2.3.1.191"/>
    </reaction>
</comment>
<dbReference type="InterPro" id="IPR001451">
    <property type="entry name" value="Hexapep"/>
</dbReference>
<dbReference type="UniPathway" id="UPA00973"/>
<dbReference type="GO" id="GO:0009245">
    <property type="term" value="P:lipid A biosynthetic process"/>
    <property type="evidence" value="ECO:0007669"/>
    <property type="project" value="UniProtKB-UniRule"/>
</dbReference>
<dbReference type="SUPFAM" id="SSF51161">
    <property type="entry name" value="Trimeric LpxA-like enzymes"/>
    <property type="match status" value="1"/>
</dbReference>
<dbReference type="NCBIfam" id="TIGR01853">
    <property type="entry name" value="lipid_A_lpxD"/>
    <property type="match status" value="1"/>
</dbReference>
<dbReference type="OrthoDB" id="9784739at2"/>
<dbReference type="KEGG" id="gau:GAU_1587"/>
<keyword evidence="6 7" id="KW-0012">Acyltransferase</keyword>
<evidence type="ECO:0000313" key="11">
    <source>
        <dbReference type="Proteomes" id="UP000002209"/>
    </source>
</evidence>
<comment type="pathway">
    <text evidence="7">Bacterial outer membrane biogenesis; LPS lipid A biosynthesis.</text>
</comment>
<dbReference type="Pfam" id="PF04613">
    <property type="entry name" value="LpxD"/>
    <property type="match status" value="1"/>
</dbReference>
<evidence type="ECO:0000256" key="1">
    <source>
        <dbReference type="ARBA" id="ARBA00022516"/>
    </source>
</evidence>
<evidence type="ECO:0000256" key="3">
    <source>
        <dbReference type="ARBA" id="ARBA00022679"/>
    </source>
</evidence>
<dbReference type="Gene3D" id="3.40.1390.10">
    <property type="entry name" value="MurE/MurF, N-terminal domain"/>
    <property type="match status" value="1"/>
</dbReference>
<evidence type="ECO:0000256" key="4">
    <source>
        <dbReference type="ARBA" id="ARBA00022737"/>
    </source>
</evidence>
<dbReference type="EMBL" id="AP009153">
    <property type="protein sequence ID" value="BAH38629.1"/>
    <property type="molecule type" value="Genomic_DNA"/>
</dbReference>
<comment type="function">
    <text evidence="7">Catalyzes the N-acylation of UDP-3-O-acylglucosamine using 3-hydroxyacyl-ACP as the acyl donor. Is involved in the biosynthesis of lipid A, a phosphorylated glycolipid that anchors the lipopolysaccharide to the outer membrane of the cell.</text>
</comment>
<keyword evidence="4 7" id="KW-0677">Repeat</keyword>
<keyword evidence="2 7" id="KW-0441">Lipid A biosynthesis</keyword>